<evidence type="ECO:0000256" key="1">
    <source>
        <dbReference type="SAM" id="MobiDB-lite"/>
    </source>
</evidence>
<dbReference type="OrthoDB" id="5845354at2759"/>
<keyword evidence="3" id="KW-1185">Reference proteome</keyword>
<dbReference type="EMBL" id="UYRV01020960">
    <property type="protein sequence ID" value="VDK68517.1"/>
    <property type="molecule type" value="Genomic_DNA"/>
</dbReference>
<proteinExistence type="predicted"/>
<evidence type="ECO:0000313" key="2">
    <source>
        <dbReference type="EMBL" id="VDK68517.1"/>
    </source>
</evidence>
<organism evidence="2 3">
    <name type="scientific">Cylicostephanus goldi</name>
    <name type="common">Nematode worm</name>
    <dbReference type="NCBI Taxonomy" id="71465"/>
    <lineage>
        <taxon>Eukaryota</taxon>
        <taxon>Metazoa</taxon>
        <taxon>Ecdysozoa</taxon>
        <taxon>Nematoda</taxon>
        <taxon>Chromadorea</taxon>
        <taxon>Rhabditida</taxon>
        <taxon>Rhabditina</taxon>
        <taxon>Rhabditomorpha</taxon>
        <taxon>Strongyloidea</taxon>
        <taxon>Strongylidae</taxon>
        <taxon>Cylicostephanus</taxon>
    </lineage>
</organism>
<gene>
    <name evidence="2" type="ORF">CGOC_LOCUS6418</name>
</gene>
<evidence type="ECO:0000313" key="3">
    <source>
        <dbReference type="Proteomes" id="UP000271889"/>
    </source>
</evidence>
<dbReference type="Proteomes" id="UP000271889">
    <property type="component" value="Unassembled WGS sequence"/>
</dbReference>
<accession>A0A3P6S8Q2</accession>
<name>A0A3P6S8Q2_CYLGO</name>
<feature type="region of interest" description="Disordered" evidence="1">
    <location>
        <begin position="61"/>
        <end position="91"/>
    </location>
</feature>
<reference evidence="2 3" key="1">
    <citation type="submission" date="2018-11" db="EMBL/GenBank/DDBJ databases">
        <authorList>
            <consortium name="Pathogen Informatics"/>
        </authorList>
    </citation>
    <scope>NUCLEOTIDE SEQUENCE [LARGE SCALE GENOMIC DNA]</scope>
</reference>
<dbReference type="AlphaFoldDB" id="A0A3P6S8Q2"/>
<protein>
    <submittedName>
        <fullName evidence="2">Uncharacterized protein</fullName>
    </submittedName>
</protein>
<sequence length="117" mass="13260">MAAERGAEAAEQGSDPHMKMGEYCEQLRKWMNELHCWQSFHQYNSMMMAYQAQMPALQSAESNLQDGLRQRRGQTRAEQNEPDLRRPAFVLPVPPNARDVAIIGNPNGPDLLSAQFT</sequence>